<dbReference type="InterPro" id="IPR015590">
    <property type="entry name" value="Aldehyde_DH_dom"/>
</dbReference>
<keyword evidence="4 7" id="KW-0520">NAD</keyword>
<dbReference type="SUPFAM" id="SSF53720">
    <property type="entry name" value="ALDH-like"/>
    <property type="match status" value="1"/>
</dbReference>
<evidence type="ECO:0000256" key="6">
    <source>
        <dbReference type="ARBA" id="ARBA00048142"/>
    </source>
</evidence>
<protein>
    <recommendedName>
        <fullName evidence="7 8">Multifunctional fusion protein</fullName>
    </recommendedName>
    <domain>
        <recommendedName>
            <fullName evidence="8">Delta-1-pyrroline-5-carboxylate dehydrogenase</fullName>
            <shortName evidence="8">P5C dehydrogenase</shortName>
        </recommendedName>
        <alternativeName>
            <fullName evidence="7">L-glutamate gamma-semialdehyde dehydrogenase</fullName>
        </alternativeName>
    </domain>
    <domain>
        <recommendedName>
            <fullName evidence="7">L-glutamate gamma-semialdehyde dehydrogenase</fullName>
            <ecNumber evidence="7">1.2.1.88</ecNumber>
        </recommendedName>
    </domain>
</protein>
<evidence type="ECO:0000256" key="5">
    <source>
        <dbReference type="ARBA" id="ARBA00023062"/>
    </source>
</evidence>
<evidence type="ECO:0000256" key="3">
    <source>
        <dbReference type="ARBA" id="ARBA00023002"/>
    </source>
</evidence>
<evidence type="ECO:0000256" key="7">
    <source>
        <dbReference type="RuleBase" id="RU366016"/>
    </source>
</evidence>
<accession>A0AA36HCL5</accession>
<comment type="caution">
    <text evidence="11">The sequence shown here is derived from an EMBL/GenBank/DDBJ whole genome shotgun (WGS) entry which is preliminary data.</text>
</comment>
<dbReference type="AlphaFoldDB" id="A0AA36HCL5"/>
<dbReference type="PANTHER" id="PTHR42862">
    <property type="entry name" value="DELTA-1-PYRROLINE-5-CARBOXYLATE DEHYDROGENASE 1, ISOFORM A-RELATED"/>
    <property type="match status" value="1"/>
</dbReference>
<name>A0AA36HCL5_CYLNA</name>
<gene>
    <name evidence="11" type="ORF">CYNAS_LOCUS19869</name>
</gene>
<keyword evidence="5 7" id="KW-0642">Proline metabolism</keyword>
<dbReference type="GO" id="GO:0005759">
    <property type="term" value="C:mitochondrial matrix"/>
    <property type="evidence" value="ECO:0007669"/>
    <property type="project" value="TreeGrafter"/>
</dbReference>
<dbReference type="CDD" id="cd07123">
    <property type="entry name" value="ALDH_F4-17_P5CDH"/>
    <property type="match status" value="1"/>
</dbReference>
<dbReference type="EC" id="1.2.1.88" evidence="7"/>
<comment type="pathway">
    <text evidence="1 7">Amino-acid degradation; L-proline degradation into L-glutamate; L-glutamate from L-proline: step 2/2.</text>
</comment>
<dbReference type="Gene3D" id="3.40.605.10">
    <property type="entry name" value="Aldehyde Dehydrogenase, Chain A, domain 1"/>
    <property type="match status" value="1"/>
</dbReference>
<evidence type="ECO:0000313" key="11">
    <source>
        <dbReference type="EMBL" id="CAJ0607886.1"/>
    </source>
</evidence>
<dbReference type="InterPro" id="IPR016161">
    <property type="entry name" value="Ald_DH/histidinol_DH"/>
</dbReference>
<evidence type="ECO:0000259" key="10">
    <source>
        <dbReference type="Pfam" id="PF00171"/>
    </source>
</evidence>
<dbReference type="GO" id="GO:0003842">
    <property type="term" value="F:L-glutamate gamma-semialdehyde dehydrogenase activity"/>
    <property type="evidence" value="ECO:0007669"/>
    <property type="project" value="UniProtKB-UniRule"/>
</dbReference>
<dbReference type="InterPro" id="IPR016163">
    <property type="entry name" value="Ald_DH_C"/>
</dbReference>
<sequence>MNSFFTESAESRPAAGTTMLSRRLGSSARQLRKVSTYSGFTSEQFMKQPANEPILEYKKGSSERAELEKELELLSKEPTIVPVRIGKKSITGKLDRKQVMPSDHQTILAKYTFATAEDIKEAIEVGLEARKTWETKPLKERADILLHAADLLAGKYRMKCNAATMLGQGKNIQQAEIDSACELIDFFRFNSKFALDLEKYEPLNTKISTNKMVYRGMEGFVAAVTPFNFTAIGGNLPSAPALMGNVVMWKPSNTAVLSNYFVHKLLEEAGIPEGVISYLPSNGAVFGDAITSSPHFAAINFTGSVPTFKKVWQNVAKNLDKYVTFPKLIGECGGKNFHFVHPSANADVVAAGTVRSAWEYGGQKCSACSRLYVPKSRWDEIFQKIKDIHSKVKVGDVRDGSIFLSAVIDKPSFDNIKSYIDYAKTGADGAKILLGGNCDDSKGYFIDPTLITVTNTNSKLIQEEIFGPVLTVYVYEDSKIEEVLASVKDHTPFGLTGAIFSEDKKFLYHARDVLRDAVGNMYLNDKSTGSVVGQQPFGGARMSGTNDKAGGPHYGVRWTSPLCIKETNVPLTEWRYPHMD</sequence>
<evidence type="ECO:0000256" key="9">
    <source>
        <dbReference type="SAM" id="MobiDB-lite"/>
    </source>
</evidence>
<comment type="similarity">
    <text evidence="2 7">Belongs to the aldehyde dehydrogenase family.</text>
</comment>
<dbReference type="EMBL" id="CATQJL010000316">
    <property type="protein sequence ID" value="CAJ0607886.1"/>
    <property type="molecule type" value="Genomic_DNA"/>
</dbReference>
<dbReference type="Proteomes" id="UP001176961">
    <property type="component" value="Unassembled WGS sequence"/>
</dbReference>
<dbReference type="FunFam" id="3.40.605.10:FF:000006">
    <property type="entry name" value="1-pyrroline-5-carboxylate dehydrogenase"/>
    <property type="match status" value="1"/>
</dbReference>
<dbReference type="InterPro" id="IPR016162">
    <property type="entry name" value="Ald_DH_N"/>
</dbReference>
<evidence type="ECO:0000313" key="12">
    <source>
        <dbReference type="Proteomes" id="UP001176961"/>
    </source>
</evidence>
<dbReference type="PANTHER" id="PTHR42862:SF1">
    <property type="entry name" value="DELTA-1-PYRROLINE-5-CARBOXYLATE DEHYDROGENASE 2, ISOFORM A-RELATED"/>
    <property type="match status" value="1"/>
</dbReference>
<proteinExistence type="inferred from homology"/>
<dbReference type="InterPro" id="IPR005931">
    <property type="entry name" value="P5CDH/ALDH4A1"/>
</dbReference>
<dbReference type="InterPro" id="IPR050485">
    <property type="entry name" value="Proline_metab_enzyme"/>
</dbReference>
<dbReference type="Gene3D" id="3.40.309.10">
    <property type="entry name" value="Aldehyde Dehydrogenase, Chain A, domain 2"/>
    <property type="match status" value="1"/>
</dbReference>
<dbReference type="NCBIfam" id="TIGR01236">
    <property type="entry name" value="D1pyr5carbox1"/>
    <property type="match status" value="1"/>
</dbReference>
<evidence type="ECO:0000256" key="2">
    <source>
        <dbReference type="ARBA" id="ARBA00009986"/>
    </source>
</evidence>
<dbReference type="GO" id="GO:0010133">
    <property type="term" value="P:L-proline catabolic process to L-glutamate"/>
    <property type="evidence" value="ECO:0007669"/>
    <property type="project" value="UniProtKB-UniRule"/>
</dbReference>
<dbReference type="Pfam" id="PF00171">
    <property type="entry name" value="Aldedh"/>
    <property type="match status" value="1"/>
</dbReference>
<evidence type="ECO:0000256" key="1">
    <source>
        <dbReference type="ARBA" id="ARBA00004786"/>
    </source>
</evidence>
<evidence type="ECO:0000256" key="4">
    <source>
        <dbReference type="ARBA" id="ARBA00023027"/>
    </source>
</evidence>
<dbReference type="FunFam" id="3.40.309.10:FF:000005">
    <property type="entry name" value="1-pyrroline-5-carboxylate dehydrogenase 1"/>
    <property type="match status" value="1"/>
</dbReference>
<comment type="catalytic activity">
    <reaction evidence="6 7">
        <text>L-glutamate 5-semialdehyde + NAD(+) + H2O = L-glutamate + NADH + 2 H(+)</text>
        <dbReference type="Rhea" id="RHEA:30235"/>
        <dbReference type="ChEBI" id="CHEBI:15377"/>
        <dbReference type="ChEBI" id="CHEBI:15378"/>
        <dbReference type="ChEBI" id="CHEBI:29985"/>
        <dbReference type="ChEBI" id="CHEBI:57540"/>
        <dbReference type="ChEBI" id="CHEBI:57945"/>
        <dbReference type="ChEBI" id="CHEBI:58066"/>
        <dbReference type="EC" id="1.2.1.88"/>
    </reaction>
</comment>
<keyword evidence="3 7" id="KW-0560">Oxidoreductase</keyword>
<evidence type="ECO:0000256" key="8">
    <source>
        <dbReference type="RuleBase" id="RU366030"/>
    </source>
</evidence>
<feature type="region of interest" description="Disordered" evidence="9">
    <location>
        <begin position="1"/>
        <end position="23"/>
    </location>
</feature>
<organism evidence="11 12">
    <name type="scientific">Cylicocyclus nassatus</name>
    <name type="common">Nematode worm</name>
    <dbReference type="NCBI Taxonomy" id="53992"/>
    <lineage>
        <taxon>Eukaryota</taxon>
        <taxon>Metazoa</taxon>
        <taxon>Ecdysozoa</taxon>
        <taxon>Nematoda</taxon>
        <taxon>Chromadorea</taxon>
        <taxon>Rhabditida</taxon>
        <taxon>Rhabditina</taxon>
        <taxon>Rhabditomorpha</taxon>
        <taxon>Strongyloidea</taxon>
        <taxon>Strongylidae</taxon>
        <taxon>Cylicocyclus</taxon>
    </lineage>
</organism>
<feature type="domain" description="Aldehyde dehydrogenase" evidence="10">
    <location>
        <begin position="99"/>
        <end position="554"/>
    </location>
</feature>
<keyword evidence="12" id="KW-1185">Reference proteome</keyword>
<reference evidence="11" key="1">
    <citation type="submission" date="2023-07" db="EMBL/GenBank/DDBJ databases">
        <authorList>
            <consortium name="CYATHOMIX"/>
        </authorList>
    </citation>
    <scope>NUCLEOTIDE SEQUENCE</scope>
    <source>
        <strain evidence="11">N/A</strain>
    </source>
</reference>